<dbReference type="PANTHER" id="PTHR43107:SF15">
    <property type="entry name" value="FATTY ACID TRANSPORT PROTEIN 3, ISOFORM A"/>
    <property type="match status" value="1"/>
</dbReference>
<dbReference type="AlphaFoldDB" id="X0QHF6"/>
<reference evidence="6 7" key="1">
    <citation type="submission" date="2014-02" db="EMBL/GenBank/DDBJ databases">
        <title>Whole genome shotgun sequence of Rhodococcus wratislaviensis NBRC 100605.</title>
        <authorList>
            <person name="Hosoyama A."/>
            <person name="Tsuchikane K."/>
            <person name="Yoshida I."/>
            <person name="Ohji S."/>
            <person name="Ichikawa N."/>
            <person name="Yamazoe A."/>
            <person name="Fujita N."/>
        </authorList>
    </citation>
    <scope>NUCLEOTIDE SEQUENCE [LARGE SCALE GENOMIC DNA]</scope>
    <source>
        <strain evidence="6 7">NBRC 100605</strain>
    </source>
</reference>
<evidence type="ECO:0000256" key="1">
    <source>
        <dbReference type="ARBA" id="ARBA00006432"/>
    </source>
</evidence>
<accession>X0QHF6</accession>
<dbReference type="GO" id="GO:0005524">
    <property type="term" value="F:ATP binding"/>
    <property type="evidence" value="ECO:0007669"/>
    <property type="project" value="UniProtKB-KW"/>
</dbReference>
<dbReference type="GO" id="GO:0005324">
    <property type="term" value="F:long-chain fatty acid transmembrane transporter activity"/>
    <property type="evidence" value="ECO:0007669"/>
    <property type="project" value="TreeGrafter"/>
</dbReference>
<comment type="similarity">
    <text evidence="1">Belongs to the ATP-dependent AMP-binding enzyme family.</text>
</comment>
<keyword evidence="7" id="KW-1185">Reference proteome</keyword>
<dbReference type="Proteomes" id="UP000019491">
    <property type="component" value="Unassembled WGS sequence"/>
</dbReference>
<dbReference type="Gene3D" id="3.40.50.12780">
    <property type="entry name" value="N-terminal domain of ligase-like"/>
    <property type="match status" value="1"/>
</dbReference>
<dbReference type="OrthoDB" id="2641450at2"/>
<dbReference type="RefSeq" id="WP_037243084.1">
    <property type="nucleotide sequence ID" value="NZ_BAWF01000094.1"/>
</dbReference>
<gene>
    <name evidence="6" type="ORF">RW1_094_03630</name>
</gene>
<feature type="domain" description="AMP-dependent synthetase/ligase" evidence="5">
    <location>
        <begin position="41"/>
        <end position="299"/>
    </location>
</feature>
<sequence length="350" mass="37088">MIDNLPRHLIDRACVRPDLQIGLLEDQISLPVALELAAGGAAELSARGLSGDSRVALVAANSTSYVLAWMSCVLAGVPVALVDPGYPRELLACMFDVLDPTVVISDSPETASFAGNRSGIAVSAFRNAPRLDPGHAPGTNSEKYSTASFMPASRVAWGIPKFCAQSHEYFLRLGRAVAEALTFADHDRVRTSLPLSQINSLGYGLVAALTAGADALLARTFAVRTFWPEAIDHRITALMLDIPQVNNLERTATAEDAAGHRVRTMFPADAEFMRRFGVGNAVSGYGSPEAAGASHLHAWSVATTSPPPLQVATLVSDETTSNGGWRSRVRSSSANPFVARCSPDTSTFPA</sequence>
<dbReference type="GO" id="GO:0004467">
    <property type="term" value="F:long-chain fatty acid-CoA ligase activity"/>
    <property type="evidence" value="ECO:0007669"/>
    <property type="project" value="TreeGrafter"/>
</dbReference>
<dbReference type="PANTHER" id="PTHR43107">
    <property type="entry name" value="LONG-CHAIN FATTY ACID TRANSPORT PROTEIN"/>
    <property type="match status" value="1"/>
</dbReference>
<comment type="caution">
    <text evidence="6">The sequence shown here is derived from an EMBL/GenBank/DDBJ whole genome shotgun (WGS) entry which is preliminary data.</text>
</comment>
<keyword evidence="2" id="KW-0436">Ligase</keyword>
<evidence type="ECO:0000256" key="4">
    <source>
        <dbReference type="ARBA" id="ARBA00022840"/>
    </source>
</evidence>
<keyword evidence="3" id="KW-0547">Nucleotide-binding</keyword>
<dbReference type="GO" id="GO:0044539">
    <property type="term" value="P:long-chain fatty acid import into cell"/>
    <property type="evidence" value="ECO:0007669"/>
    <property type="project" value="TreeGrafter"/>
</dbReference>
<dbReference type="InterPro" id="IPR042099">
    <property type="entry name" value="ANL_N_sf"/>
</dbReference>
<protein>
    <recommendedName>
        <fullName evidence="5">AMP-dependent synthetase/ligase domain-containing protein</fullName>
    </recommendedName>
</protein>
<evidence type="ECO:0000259" key="5">
    <source>
        <dbReference type="Pfam" id="PF00501"/>
    </source>
</evidence>
<dbReference type="Pfam" id="PF00501">
    <property type="entry name" value="AMP-binding"/>
    <property type="match status" value="1"/>
</dbReference>
<dbReference type="InterPro" id="IPR000873">
    <property type="entry name" value="AMP-dep_synth/lig_dom"/>
</dbReference>
<organism evidence="6 7">
    <name type="scientific">Rhodococcus wratislaviensis NBRC 100605</name>
    <dbReference type="NCBI Taxonomy" id="1219028"/>
    <lineage>
        <taxon>Bacteria</taxon>
        <taxon>Bacillati</taxon>
        <taxon>Actinomycetota</taxon>
        <taxon>Actinomycetes</taxon>
        <taxon>Mycobacteriales</taxon>
        <taxon>Nocardiaceae</taxon>
        <taxon>Rhodococcus</taxon>
    </lineage>
</organism>
<evidence type="ECO:0000313" key="6">
    <source>
        <dbReference type="EMBL" id="GAF50321.1"/>
    </source>
</evidence>
<evidence type="ECO:0000256" key="3">
    <source>
        <dbReference type="ARBA" id="ARBA00022741"/>
    </source>
</evidence>
<proteinExistence type="inferred from homology"/>
<evidence type="ECO:0000256" key="2">
    <source>
        <dbReference type="ARBA" id="ARBA00022598"/>
    </source>
</evidence>
<dbReference type="EMBL" id="BAWF01000094">
    <property type="protein sequence ID" value="GAF50321.1"/>
    <property type="molecule type" value="Genomic_DNA"/>
</dbReference>
<dbReference type="SUPFAM" id="SSF56801">
    <property type="entry name" value="Acetyl-CoA synthetase-like"/>
    <property type="match status" value="1"/>
</dbReference>
<name>X0QHF6_RHOWR</name>
<evidence type="ECO:0000313" key="7">
    <source>
        <dbReference type="Proteomes" id="UP000019491"/>
    </source>
</evidence>
<dbReference type="GO" id="GO:0005886">
    <property type="term" value="C:plasma membrane"/>
    <property type="evidence" value="ECO:0007669"/>
    <property type="project" value="TreeGrafter"/>
</dbReference>
<keyword evidence="4" id="KW-0067">ATP-binding</keyword>